<dbReference type="PANTHER" id="PTHR43483:SF3">
    <property type="entry name" value="MEMBRANE TRANSPORTER PROTEIN HI_0806-RELATED"/>
    <property type="match status" value="1"/>
</dbReference>
<evidence type="ECO:0000256" key="4">
    <source>
        <dbReference type="ARBA" id="ARBA00023136"/>
    </source>
</evidence>
<comment type="caution">
    <text evidence="6">The sequence shown here is derived from an EMBL/GenBank/DDBJ whole genome shotgun (WGS) entry which is preliminary data.</text>
</comment>
<keyword evidence="3 5" id="KW-1133">Transmembrane helix</keyword>
<feature type="non-terminal residue" evidence="6">
    <location>
        <position position="1"/>
    </location>
</feature>
<proteinExistence type="predicted"/>
<evidence type="ECO:0008006" key="7">
    <source>
        <dbReference type="Google" id="ProtNLM"/>
    </source>
</evidence>
<dbReference type="EMBL" id="BARV01029493">
    <property type="protein sequence ID" value="GAI45186.1"/>
    <property type="molecule type" value="Genomic_DNA"/>
</dbReference>
<dbReference type="InterPro" id="IPR002781">
    <property type="entry name" value="TM_pro_TauE-like"/>
</dbReference>
<keyword evidence="2 5" id="KW-0812">Transmembrane</keyword>
<evidence type="ECO:0000256" key="1">
    <source>
        <dbReference type="ARBA" id="ARBA00004141"/>
    </source>
</evidence>
<gene>
    <name evidence="6" type="ORF">S06H3_47020</name>
</gene>
<reference evidence="6" key="1">
    <citation type="journal article" date="2014" name="Front. Microbiol.">
        <title>High frequency of phylogenetically diverse reductive dehalogenase-homologous genes in deep subseafloor sedimentary metagenomes.</title>
        <authorList>
            <person name="Kawai M."/>
            <person name="Futagami T."/>
            <person name="Toyoda A."/>
            <person name="Takaki Y."/>
            <person name="Nishi S."/>
            <person name="Hori S."/>
            <person name="Arai W."/>
            <person name="Tsubouchi T."/>
            <person name="Morono Y."/>
            <person name="Uchiyama I."/>
            <person name="Ito T."/>
            <person name="Fujiyama A."/>
            <person name="Inagaki F."/>
            <person name="Takami H."/>
        </authorList>
    </citation>
    <scope>NUCLEOTIDE SEQUENCE</scope>
    <source>
        <strain evidence="6">Expedition CK06-06</strain>
    </source>
</reference>
<feature type="transmembrane region" description="Helical" evidence="5">
    <location>
        <begin position="67"/>
        <end position="89"/>
    </location>
</feature>
<organism evidence="6">
    <name type="scientific">marine sediment metagenome</name>
    <dbReference type="NCBI Taxonomy" id="412755"/>
    <lineage>
        <taxon>unclassified sequences</taxon>
        <taxon>metagenomes</taxon>
        <taxon>ecological metagenomes</taxon>
    </lineage>
</organism>
<dbReference type="AlphaFoldDB" id="X1PRQ4"/>
<protein>
    <recommendedName>
        <fullName evidence="7">Membrane transporter protein</fullName>
    </recommendedName>
</protein>
<keyword evidence="4 5" id="KW-0472">Membrane</keyword>
<evidence type="ECO:0000256" key="2">
    <source>
        <dbReference type="ARBA" id="ARBA00022692"/>
    </source>
</evidence>
<sequence>SLAVMLFTSTGGAIGYIINGLGVSNLPAHSIGYVNLQAWALLAVTSVGMAQVGAITAHKLPAKQLKYIFIAVMFYMGLMMLGVFDWLGWPI</sequence>
<dbReference type="Pfam" id="PF01925">
    <property type="entry name" value="TauE"/>
    <property type="match status" value="1"/>
</dbReference>
<feature type="transmembrane region" description="Helical" evidence="5">
    <location>
        <begin position="36"/>
        <end position="55"/>
    </location>
</feature>
<dbReference type="PANTHER" id="PTHR43483">
    <property type="entry name" value="MEMBRANE TRANSPORTER PROTEIN HI_0806-RELATED"/>
    <property type="match status" value="1"/>
</dbReference>
<accession>X1PRQ4</accession>
<evidence type="ECO:0000256" key="5">
    <source>
        <dbReference type="SAM" id="Phobius"/>
    </source>
</evidence>
<dbReference type="GO" id="GO:0016020">
    <property type="term" value="C:membrane"/>
    <property type="evidence" value="ECO:0007669"/>
    <property type="project" value="UniProtKB-SubCell"/>
</dbReference>
<comment type="subcellular location">
    <subcellularLocation>
        <location evidence="1">Membrane</location>
        <topology evidence="1">Multi-pass membrane protein</topology>
    </subcellularLocation>
</comment>
<name>X1PRQ4_9ZZZZ</name>
<evidence type="ECO:0000313" key="6">
    <source>
        <dbReference type="EMBL" id="GAI45186.1"/>
    </source>
</evidence>
<evidence type="ECO:0000256" key="3">
    <source>
        <dbReference type="ARBA" id="ARBA00022989"/>
    </source>
</evidence>